<dbReference type="Gene3D" id="1.20.1530.20">
    <property type="match status" value="1"/>
</dbReference>
<feature type="domain" description="Cation/H+ exchanger transmembrane" evidence="11">
    <location>
        <begin position="18"/>
        <end position="385"/>
    </location>
</feature>
<evidence type="ECO:0000256" key="6">
    <source>
        <dbReference type="ARBA" id="ARBA00022989"/>
    </source>
</evidence>
<evidence type="ECO:0000313" key="15">
    <source>
        <dbReference type="Proteomes" id="UP000594263"/>
    </source>
</evidence>
<dbReference type="PANTHER" id="PTHR32468">
    <property type="entry name" value="CATION/H + ANTIPORTER"/>
    <property type="match status" value="1"/>
</dbReference>
<keyword evidence="15" id="KW-1185">Reference proteome</keyword>
<dbReference type="Pfam" id="PF23256">
    <property type="entry name" value="CHX17_2nd"/>
    <property type="match status" value="1"/>
</dbReference>
<dbReference type="InterPro" id="IPR038770">
    <property type="entry name" value="Na+/solute_symporter_sf"/>
</dbReference>
<dbReference type="PANTHER" id="PTHR32468:SF145">
    <property type="entry name" value="CATION_H(+) ANTIPORTER 28"/>
    <property type="match status" value="1"/>
</dbReference>
<feature type="domain" description="Cation/H(+) antiporter central" evidence="12">
    <location>
        <begin position="483"/>
        <end position="564"/>
    </location>
</feature>
<evidence type="ECO:0000256" key="8">
    <source>
        <dbReference type="ARBA" id="ARBA00023136"/>
    </source>
</evidence>
<keyword evidence="7" id="KW-0406">Ion transport</keyword>
<protein>
    <recommendedName>
        <fullName evidence="16">Cation/H+ exchanger domain-containing protein</fullName>
    </recommendedName>
</protein>
<dbReference type="GO" id="GO:0016020">
    <property type="term" value="C:membrane"/>
    <property type="evidence" value="ECO:0007669"/>
    <property type="project" value="UniProtKB-SubCell"/>
</dbReference>
<keyword evidence="8 10" id="KW-0472">Membrane</keyword>
<dbReference type="OMA" id="VGKINYL"/>
<feature type="transmembrane region" description="Helical" evidence="10">
    <location>
        <begin position="189"/>
        <end position="207"/>
    </location>
</feature>
<dbReference type="GO" id="GO:0006813">
    <property type="term" value="P:potassium ion transport"/>
    <property type="evidence" value="ECO:0007669"/>
    <property type="project" value="UniProtKB-KW"/>
</dbReference>
<evidence type="ECO:0000256" key="2">
    <source>
        <dbReference type="ARBA" id="ARBA00022448"/>
    </source>
</evidence>
<feature type="transmembrane region" description="Helical" evidence="10">
    <location>
        <begin position="305"/>
        <end position="330"/>
    </location>
</feature>
<organism evidence="14 15">
    <name type="scientific">Kalanchoe fedtschenkoi</name>
    <name type="common">Lavender scallops</name>
    <name type="synonym">South American air plant</name>
    <dbReference type="NCBI Taxonomy" id="63787"/>
    <lineage>
        <taxon>Eukaryota</taxon>
        <taxon>Viridiplantae</taxon>
        <taxon>Streptophyta</taxon>
        <taxon>Embryophyta</taxon>
        <taxon>Tracheophyta</taxon>
        <taxon>Spermatophyta</taxon>
        <taxon>Magnoliopsida</taxon>
        <taxon>eudicotyledons</taxon>
        <taxon>Gunneridae</taxon>
        <taxon>Pentapetalae</taxon>
        <taxon>Saxifragales</taxon>
        <taxon>Crassulaceae</taxon>
        <taxon>Kalanchoe</taxon>
    </lineage>
</organism>
<feature type="transmembrane region" description="Helical" evidence="10">
    <location>
        <begin position="45"/>
        <end position="64"/>
    </location>
</feature>
<dbReference type="Proteomes" id="UP000594263">
    <property type="component" value="Unplaced"/>
</dbReference>
<reference evidence="14" key="1">
    <citation type="submission" date="2021-01" db="UniProtKB">
        <authorList>
            <consortium name="EnsemblPlants"/>
        </authorList>
    </citation>
    <scope>IDENTIFICATION</scope>
</reference>
<dbReference type="InterPro" id="IPR006153">
    <property type="entry name" value="Cation/H_exchanger_TM"/>
</dbReference>
<proteinExistence type="inferred from homology"/>
<dbReference type="InterPro" id="IPR050794">
    <property type="entry name" value="CPA2_transporter"/>
</dbReference>
<keyword evidence="3" id="KW-0633">Potassium transport</keyword>
<name>A0A7N0UR47_KALFE</name>
<evidence type="ECO:0000256" key="7">
    <source>
        <dbReference type="ARBA" id="ARBA00023065"/>
    </source>
</evidence>
<keyword evidence="2" id="KW-0813">Transport</keyword>
<feature type="transmembrane region" description="Helical" evidence="10">
    <location>
        <begin position="227"/>
        <end position="252"/>
    </location>
</feature>
<keyword evidence="4 10" id="KW-0812">Transmembrane</keyword>
<feature type="domain" description="Cation/H(+) antiporter C-terminal" evidence="13">
    <location>
        <begin position="571"/>
        <end position="729"/>
    </location>
</feature>
<dbReference type="EnsemblPlants" id="Kaladp0081s0114.1.v1.1">
    <property type="protein sequence ID" value="Kaladp0081s0114.1.v1.1"/>
    <property type="gene ID" value="Kaladp0081s0114.v1.1"/>
</dbReference>
<evidence type="ECO:0000256" key="3">
    <source>
        <dbReference type="ARBA" id="ARBA00022538"/>
    </source>
</evidence>
<comment type="similarity">
    <text evidence="9">Belongs to the monovalent cation:proton antiporter 2 (CPA2) transporter (TC 2.A.37) family. CHX (TC 2.A.37.4) subfamily.</text>
</comment>
<evidence type="ECO:0000313" key="14">
    <source>
        <dbReference type="EnsemblPlants" id="Kaladp0081s0114.1.v1.1"/>
    </source>
</evidence>
<evidence type="ECO:0008006" key="16">
    <source>
        <dbReference type="Google" id="ProtNLM"/>
    </source>
</evidence>
<evidence type="ECO:0000256" key="4">
    <source>
        <dbReference type="ARBA" id="ARBA00022692"/>
    </source>
</evidence>
<keyword evidence="6 10" id="KW-1133">Transmembrane helix</keyword>
<feature type="transmembrane region" description="Helical" evidence="10">
    <location>
        <begin position="155"/>
        <end position="177"/>
    </location>
</feature>
<dbReference type="GO" id="GO:0012505">
    <property type="term" value="C:endomembrane system"/>
    <property type="evidence" value="ECO:0007669"/>
    <property type="project" value="TreeGrafter"/>
</dbReference>
<evidence type="ECO:0000259" key="13">
    <source>
        <dbReference type="Pfam" id="PF23259"/>
    </source>
</evidence>
<dbReference type="AlphaFoldDB" id="A0A7N0UR47"/>
<dbReference type="GO" id="GO:1902600">
    <property type="term" value="P:proton transmembrane transport"/>
    <property type="evidence" value="ECO:0007669"/>
    <property type="project" value="InterPro"/>
</dbReference>
<dbReference type="GO" id="GO:0006885">
    <property type="term" value="P:regulation of pH"/>
    <property type="evidence" value="ECO:0007669"/>
    <property type="project" value="TreeGrafter"/>
</dbReference>
<feature type="transmembrane region" description="Helical" evidence="10">
    <location>
        <begin position="342"/>
        <end position="360"/>
    </location>
</feature>
<keyword evidence="5" id="KW-0630">Potassium</keyword>
<evidence type="ECO:0000259" key="11">
    <source>
        <dbReference type="Pfam" id="PF00999"/>
    </source>
</evidence>
<comment type="subcellular location">
    <subcellularLocation>
        <location evidence="1">Membrane</location>
        <topology evidence="1">Multi-pass membrane protein</topology>
    </subcellularLocation>
</comment>
<evidence type="ECO:0000256" key="5">
    <source>
        <dbReference type="ARBA" id="ARBA00022958"/>
    </source>
</evidence>
<evidence type="ECO:0000259" key="12">
    <source>
        <dbReference type="Pfam" id="PF23256"/>
    </source>
</evidence>
<evidence type="ECO:0000256" key="1">
    <source>
        <dbReference type="ARBA" id="ARBA00004141"/>
    </source>
</evidence>
<feature type="transmembrane region" description="Helical" evidence="10">
    <location>
        <begin position="273"/>
        <end position="293"/>
    </location>
</feature>
<dbReference type="GO" id="GO:0015297">
    <property type="term" value="F:antiporter activity"/>
    <property type="evidence" value="ECO:0007669"/>
    <property type="project" value="InterPro"/>
</dbReference>
<evidence type="ECO:0000256" key="9">
    <source>
        <dbReference type="ARBA" id="ARBA00038341"/>
    </source>
</evidence>
<accession>A0A7N0UR47</accession>
<dbReference type="InterPro" id="IPR057290">
    <property type="entry name" value="CHX17_C"/>
</dbReference>
<sequence length="745" mass="82292">MACNGLHKYFLKQYYGHRIVSEFLIGFMMGNIPSLSNKENRHLDVTLGFIAQVGMLGYVFVLGLEMEPSKLIFQVPAQEYMVSCMSIVSQALLGFMVSRYTDLLQDTQLLEVGHLQPPSPAQMMALSITMAGTSSPVLTRLITNLKIGNSDIGKFVVAAASQSDFLCTAVFCIISIFDKKDKAVILAKVAFLSIQIAITSQIGPVILNWVNSENPEGKDMKGPHLVLFLAFVCLLCVMTTSVGYSPLMSVFITGLCLPRHGRMSRMMIGRVNYMMMHIFYPVFFIWLGLLTNYKRFEPHRRLWSLFQLLFLCVLGPAGKVMGAVISGLFLGIHWQDSASIGLLLALKGYFHLYIIGTSIADKHMFVSTGLMIILSCVFTLLYSPFVIKSIISRAKKQAPNQNMALQFLDPSAQLKLMLCIIKPQNVAAAINLMHISRGLAQQDIGVYLIDMVESTGDTRVEEGVVRDTIAKEVTACRIDDRIDIKNKMVVSTLNTMPNDICELAENLGVSLIVLPFHRVQMPDGKLDETHSGYYLVNKKILKNAPCSVGILVDRGLGMIEQISTSSVVVKAAVIFIGGRDDREALIYSSRVAQNPGVSLTVIRFLVDTSMDDIASVRAGKRVNVQQKEEEMRQDDESFANFYEKHIARGGRVSYVEKYLVNSAETLSTLQALARQYELIIVGKGGGLNSVLTIGMRDWEQCPELGPIGDILSSTHFSQAGSVLIIQQHDQKGGIAGLDDDFSIMG</sequence>
<dbReference type="InterPro" id="IPR057291">
    <property type="entry name" value="CHX17_2nd"/>
</dbReference>
<dbReference type="Pfam" id="PF00999">
    <property type="entry name" value="Na_H_Exchanger"/>
    <property type="match status" value="1"/>
</dbReference>
<dbReference type="Gramene" id="Kaladp0081s0114.1.v1.1">
    <property type="protein sequence ID" value="Kaladp0081s0114.1.v1.1"/>
    <property type="gene ID" value="Kaladp0081s0114.v1.1"/>
</dbReference>
<evidence type="ECO:0000256" key="10">
    <source>
        <dbReference type="SAM" id="Phobius"/>
    </source>
</evidence>
<dbReference type="Pfam" id="PF23259">
    <property type="entry name" value="CHX17_C"/>
    <property type="match status" value="1"/>
</dbReference>
<feature type="transmembrane region" description="Helical" evidence="10">
    <location>
        <begin position="366"/>
        <end position="387"/>
    </location>
</feature>